<dbReference type="EMBL" id="CAMXCT010001207">
    <property type="protein sequence ID" value="CAI3987832.1"/>
    <property type="molecule type" value="Genomic_DNA"/>
</dbReference>
<dbReference type="EMBL" id="CAMXCT030001207">
    <property type="protein sequence ID" value="CAL4775144.1"/>
    <property type="molecule type" value="Genomic_DNA"/>
</dbReference>
<comment type="caution">
    <text evidence="2">The sequence shown here is derived from an EMBL/GenBank/DDBJ whole genome shotgun (WGS) entry which is preliminary data.</text>
</comment>
<gene>
    <name evidence="2" type="ORF">C1SCF055_LOCUS15076</name>
</gene>
<name>A0A9P1FVH0_9DINO</name>
<keyword evidence="4" id="KW-1185">Reference proteome</keyword>
<dbReference type="Proteomes" id="UP001152797">
    <property type="component" value="Unassembled WGS sequence"/>
</dbReference>
<reference evidence="3 4" key="2">
    <citation type="submission" date="2024-05" db="EMBL/GenBank/DDBJ databases">
        <authorList>
            <person name="Chen Y."/>
            <person name="Shah S."/>
            <person name="Dougan E. K."/>
            <person name="Thang M."/>
            <person name="Chan C."/>
        </authorList>
    </citation>
    <scope>NUCLEOTIDE SEQUENCE [LARGE SCALE GENOMIC DNA]</scope>
</reference>
<evidence type="ECO:0000256" key="1">
    <source>
        <dbReference type="SAM" id="MobiDB-lite"/>
    </source>
</evidence>
<evidence type="ECO:0000313" key="2">
    <source>
        <dbReference type="EMBL" id="CAI3987832.1"/>
    </source>
</evidence>
<feature type="region of interest" description="Disordered" evidence="1">
    <location>
        <begin position="1"/>
        <end position="33"/>
    </location>
</feature>
<sequence>MATWEPTAVAGAASTGGHWWGPLDGPPPAGRPAEAEQLRSQLKEVRQQIAARQRQLAMLPGQEEDGFIRCLGQTCFKGQDGETLQVDLSVQLAQCKDHCRAAGHGAFVVTGDTLRFCPQKVGDCRANLVDDPMCTTYLNSSPEAAQLCSGLRRLALSRCQLLRTTRPSATASPGPGPRALEDELRRKTQQSLELHRSVQALEEKLQGQMEASDKRVEEILGALRAVSAQKKQQSA</sequence>
<evidence type="ECO:0000313" key="4">
    <source>
        <dbReference type="Proteomes" id="UP001152797"/>
    </source>
</evidence>
<dbReference type="AlphaFoldDB" id="A0A9P1FVH0"/>
<dbReference type="OrthoDB" id="10566830at2759"/>
<evidence type="ECO:0000313" key="3">
    <source>
        <dbReference type="EMBL" id="CAL4775144.1"/>
    </source>
</evidence>
<accession>A0A9P1FVH0</accession>
<organism evidence="2">
    <name type="scientific">Cladocopium goreaui</name>
    <dbReference type="NCBI Taxonomy" id="2562237"/>
    <lineage>
        <taxon>Eukaryota</taxon>
        <taxon>Sar</taxon>
        <taxon>Alveolata</taxon>
        <taxon>Dinophyceae</taxon>
        <taxon>Suessiales</taxon>
        <taxon>Symbiodiniaceae</taxon>
        <taxon>Cladocopium</taxon>
    </lineage>
</organism>
<proteinExistence type="predicted"/>
<dbReference type="EMBL" id="CAMXCT020001207">
    <property type="protein sequence ID" value="CAL1141207.1"/>
    <property type="molecule type" value="Genomic_DNA"/>
</dbReference>
<protein>
    <submittedName>
        <fullName evidence="2">Uncharacterized protein</fullName>
    </submittedName>
</protein>
<reference evidence="2" key="1">
    <citation type="submission" date="2022-10" db="EMBL/GenBank/DDBJ databases">
        <authorList>
            <person name="Chen Y."/>
            <person name="Dougan E. K."/>
            <person name="Chan C."/>
            <person name="Rhodes N."/>
            <person name="Thang M."/>
        </authorList>
    </citation>
    <scope>NUCLEOTIDE SEQUENCE</scope>
</reference>